<evidence type="ECO:0000313" key="11">
    <source>
        <dbReference type="Proteomes" id="UP001519271"/>
    </source>
</evidence>
<organism evidence="10 11">
    <name type="scientific">Youngiibacter multivorans</name>
    <dbReference type="NCBI Taxonomy" id="937251"/>
    <lineage>
        <taxon>Bacteria</taxon>
        <taxon>Bacillati</taxon>
        <taxon>Bacillota</taxon>
        <taxon>Clostridia</taxon>
        <taxon>Eubacteriales</taxon>
        <taxon>Clostridiaceae</taxon>
        <taxon>Youngiibacter</taxon>
    </lineage>
</organism>
<dbReference type="InterPro" id="IPR002125">
    <property type="entry name" value="CMP_dCMP_dom"/>
</dbReference>
<dbReference type="EC" id="3.5.4.33" evidence="8"/>
<evidence type="ECO:0000256" key="4">
    <source>
        <dbReference type="ARBA" id="ARBA00022723"/>
    </source>
</evidence>
<dbReference type="Gene3D" id="3.40.140.10">
    <property type="entry name" value="Cytidine Deaminase, domain 2"/>
    <property type="match status" value="1"/>
</dbReference>
<comment type="caution">
    <text evidence="10">The sequence shown here is derived from an EMBL/GenBank/DDBJ whole genome shotgun (WGS) entry which is preliminary data.</text>
</comment>
<comment type="subunit">
    <text evidence="2 8">Homodimer.</text>
</comment>
<comment type="function">
    <text evidence="8">Catalyzes the deamination of adenosine to inosine at the wobble position 34 of tRNA(Arg2).</text>
</comment>
<keyword evidence="3 8" id="KW-0819">tRNA processing</keyword>
<keyword evidence="6 8" id="KW-0862">Zinc</keyword>
<dbReference type="InterPro" id="IPR016192">
    <property type="entry name" value="APOBEC/CMP_deaminase_Zn-bd"/>
</dbReference>
<keyword evidence="5 8" id="KW-0378">Hydrolase</keyword>
<feature type="domain" description="CMP/dCMP-type deaminase" evidence="9">
    <location>
        <begin position="4"/>
        <end position="115"/>
    </location>
</feature>
<dbReference type="InterPro" id="IPR028883">
    <property type="entry name" value="tRNA_aden_deaminase"/>
</dbReference>
<comment type="similarity">
    <text evidence="1">Belongs to the cytidine and deoxycytidylate deaminase family. ADAT2 subfamily.</text>
</comment>
<dbReference type="Proteomes" id="UP001519271">
    <property type="component" value="Unassembled WGS sequence"/>
</dbReference>
<feature type="binding site" evidence="8">
    <location>
        <position position="85"/>
    </location>
    <ligand>
        <name>Zn(2+)</name>
        <dbReference type="ChEBI" id="CHEBI:29105"/>
        <note>catalytic</note>
    </ligand>
</feature>
<sequence>MEADQYDNFYMEARREALLALSKDEVPVGCVVVKDGKIIGRGHNMTETAADPSAHAEVIAIREAAKAIGTWRLTGTTLYVTLEPCLMCASLIKKSRIGKVVIGAIEPEEGAFGSVASISLLPPRGRQIEVIWLKDEFSSDLMTSYFRRLRSRR</sequence>
<name>A0ABS4G564_9CLOT</name>
<evidence type="ECO:0000256" key="6">
    <source>
        <dbReference type="ARBA" id="ARBA00022833"/>
    </source>
</evidence>
<dbReference type="PROSITE" id="PS51747">
    <property type="entry name" value="CYT_DCMP_DEAMINASES_2"/>
    <property type="match status" value="1"/>
</dbReference>
<evidence type="ECO:0000259" key="9">
    <source>
        <dbReference type="PROSITE" id="PS51747"/>
    </source>
</evidence>
<dbReference type="PROSITE" id="PS00903">
    <property type="entry name" value="CYT_DCMP_DEAMINASES_1"/>
    <property type="match status" value="1"/>
</dbReference>
<feature type="binding site" evidence="8">
    <location>
        <position position="88"/>
    </location>
    <ligand>
        <name>Zn(2+)</name>
        <dbReference type="ChEBI" id="CHEBI:29105"/>
        <note>catalytic</note>
    </ligand>
</feature>
<dbReference type="PANTHER" id="PTHR11079">
    <property type="entry name" value="CYTOSINE DEAMINASE FAMILY MEMBER"/>
    <property type="match status" value="1"/>
</dbReference>
<evidence type="ECO:0000256" key="8">
    <source>
        <dbReference type="HAMAP-Rule" id="MF_00972"/>
    </source>
</evidence>
<dbReference type="PANTHER" id="PTHR11079:SF202">
    <property type="entry name" value="TRNA-SPECIFIC ADENOSINE DEAMINASE"/>
    <property type="match status" value="1"/>
</dbReference>
<evidence type="ECO:0000256" key="3">
    <source>
        <dbReference type="ARBA" id="ARBA00022694"/>
    </source>
</evidence>
<dbReference type="EMBL" id="JAGGKC010000017">
    <property type="protein sequence ID" value="MBP1919656.1"/>
    <property type="molecule type" value="Genomic_DNA"/>
</dbReference>
<keyword evidence="11" id="KW-1185">Reference proteome</keyword>
<dbReference type="InterPro" id="IPR016193">
    <property type="entry name" value="Cytidine_deaminase-like"/>
</dbReference>
<evidence type="ECO:0000256" key="7">
    <source>
        <dbReference type="ARBA" id="ARBA00048045"/>
    </source>
</evidence>
<keyword evidence="4 8" id="KW-0479">Metal-binding</keyword>
<reference evidence="10 11" key="1">
    <citation type="submission" date="2021-03" db="EMBL/GenBank/DDBJ databases">
        <title>Genomic Encyclopedia of Type Strains, Phase IV (KMG-IV): sequencing the most valuable type-strain genomes for metagenomic binning, comparative biology and taxonomic classification.</title>
        <authorList>
            <person name="Goeker M."/>
        </authorList>
    </citation>
    <scope>NUCLEOTIDE SEQUENCE [LARGE SCALE GENOMIC DNA]</scope>
    <source>
        <strain evidence="10 11">DSM 6139</strain>
    </source>
</reference>
<evidence type="ECO:0000256" key="2">
    <source>
        <dbReference type="ARBA" id="ARBA00011738"/>
    </source>
</evidence>
<dbReference type="SUPFAM" id="SSF53927">
    <property type="entry name" value="Cytidine deaminase-like"/>
    <property type="match status" value="1"/>
</dbReference>
<gene>
    <name evidence="8" type="primary">tadA</name>
    <name evidence="10" type="ORF">J2Z34_002146</name>
</gene>
<accession>A0ABS4G564</accession>
<feature type="binding site" evidence="8">
    <location>
        <position position="55"/>
    </location>
    <ligand>
        <name>Zn(2+)</name>
        <dbReference type="ChEBI" id="CHEBI:29105"/>
        <note>catalytic</note>
    </ligand>
</feature>
<comment type="cofactor">
    <cofactor evidence="8">
        <name>Zn(2+)</name>
        <dbReference type="ChEBI" id="CHEBI:29105"/>
    </cofactor>
    <text evidence="8">Binds 1 zinc ion per subunit.</text>
</comment>
<comment type="catalytic activity">
    <reaction evidence="7 8">
        <text>adenosine(34) in tRNA + H2O + H(+) = inosine(34) in tRNA + NH4(+)</text>
        <dbReference type="Rhea" id="RHEA:43168"/>
        <dbReference type="Rhea" id="RHEA-COMP:10373"/>
        <dbReference type="Rhea" id="RHEA-COMP:10374"/>
        <dbReference type="ChEBI" id="CHEBI:15377"/>
        <dbReference type="ChEBI" id="CHEBI:15378"/>
        <dbReference type="ChEBI" id="CHEBI:28938"/>
        <dbReference type="ChEBI" id="CHEBI:74411"/>
        <dbReference type="ChEBI" id="CHEBI:82852"/>
        <dbReference type="EC" id="3.5.4.33"/>
    </reaction>
</comment>
<dbReference type="Pfam" id="PF00383">
    <property type="entry name" value="dCMP_cyt_deam_1"/>
    <property type="match status" value="1"/>
</dbReference>
<protein>
    <recommendedName>
        <fullName evidence="8">tRNA-specific adenosine deaminase</fullName>
        <ecNumber evidence="8">3.5.4.33</ecNumber>
    </recommendedName>
</protein>
<feature type="active site" description="Proton donor" evidence="8">
    <location>
        <position position="57"/>
    </location>
</feature>
<dbReference type="CDD" id="cd01285">
    <property type="entry name" value="nucleoside_deaminase"/>
    <property type="match status" value="1"/>
</dbReference>
<dbReference type="HAMAP" id="MF_00972">
    <property type="entry name" value="tRNA_aden_deaminase"/>
    <property type="match status" value="1"/>
</dbReference>
<proteinExistence type="inferred from homology"/>
<dbReference type="GO" id="GO:0052717">
    <property type="term" value="F:tRNA-specific adenosine-34 deaminase activity"/>
    <property type="evidence" value="ECO:0007669"/>
    <property type="project" value="UniProtKB-EC"/>
</dbReference>
<dbReference type="RefSeq" id="WP_209459850.1">
    <property type="nucleotide sequence ID" value="NZ_JAGGKC010000017.1"/>
</dbReference>
<evidence type="ECO:0000256" key="5">
    <source>
        <dbReference type="ARBA" id="ARBA00022801"/>
    </source>
</evidence>
<evidence type="ECO:0000256" key="1">
    <source>
        <dbReference type="ARBA" id="ARBA00010669"/>
    </source>
</evidence>
<evidence type="ECO:0000313" key="10">
    <source>
        <dbReference type="EMBL" id="MBP1919656.1"/>
    </source>
</evidence>